<proteinExistence type="predicted"/>
<dbReference type="InParanoid" id="A0A7J6IEC5"/>
<dbReference type="AlphaFoldDB" id="A0A7J6IEC5"/>
<gene>
    <name evidence="1" type="ORF">CGGC5_v017275</name>
</gene>
<accession>A0A7J6IEC5</accession>
<dbReference type="RefSeq" id="XP_031875760.1">
    <property type="nucleotide sequence ID" value="XM_032027917.1"/>
</dbReference>
<dbReference type="EMBL" id="ANPB02000012">
    <property type="protein sequence ID" value="KAF4473692.1"/>
    <property type="molecule type" value="Genomic_DNA"/>
</dbReference>
<protein>
    <submittedName>
        <fullName evidence="1">Uncharacterized protein</fullName>
    </submittedName>
</protein>
<evidence type="ECO:0000313" key="1">
    <source>
        <dbReference type="EMBL" id="KAF4473692.1"/>
    </source>
</evidence>
<name>A0A7J6IEC5_COLFN</name>
<sequence length="146" mass="16194">MVYGSFPFGRHLFENCSFLSGLGTRIPKRKISDEKVLEDLLYDSVKQSVGTVMSELKNVEEVKRAFGLGDGIIFENPAHAISDTAEEVVRHGNPSTPPSTPRHTPLDLEQLQADQIYIYIASTDPETRARQNAPCSTFLGISRLTN</sequence>
<reference evidence="1 2" key="1">
    <citation type="submission" date="2012-08" db="EMBL/GenBank/DDBJ databases">
        <authorList>
            <person name="Gan P.H.P."/>
            <person name="Ikeda K."/>
            <person name="Irieda H."/>
            <person name="Narusaka M."/>
            <person name="O'Connell R.J."/>
            <person name="Narusaka Y."/>
            <person name="Takano Y."/>
            <person name="Kubo Y."/>
            <person name="Shirasu K."/>
        </authorList>
    </citation>
    <scope>NUCLEOTIDE SEQUENCE [LARGE SCALE GENOMIC DNA]</scope>
    <source>
        <strain evidence="1 2">Nara gc5</strain>
    </source>
</reference>
<dbReference type="GeneID" id="43612032"/>
<evidence type="ECO:0000313" key="2">
    <source>
        <dbReference type="Proteomes" id="UP000011096"/>
    </source>
</evidence>
<organism evidence="1 2">
    <name type="scientific">Colletotrichum fructicola (strain Nara gc5)</name>
    <name type="common">Anthracnose fungus</name>
    <name type="synonym">Colletotrichum gloeosporioides (strain Nara gc5)</name>
    <dbReference type="NCBI Taxonomy" id="1213859"/>
    <lineage>
        <taxon>Eukaryota</taxon>
        <taxon>Fungi</taxon>
        <taxon>Dikarya</taxon>
        <taxon>Ascomycota</taxon>
        <taxon>Pezizomycotina</taxon>
        <taxon>Sordariomycetes</taxon>
        <taxon>Hypocreomycetidae</taxon>
        <taxon>Glomerellales</taxon>
        <taxon>Glomerellaceae</taxon>
        <taxon>Colletotrichum</taxon>
        <taxon>Colletotrichum gloeosporioides species complex</taxon>
    </lineage>
</organism>
<dbReference type="Proteomes" id="UP000011096">
    <property type="component" value="Unassembled WGS sequence"/>
</dbReference>
<reference evidence="1 2" key="2">
    <citation type="submission" date="2020-04" db="EMBL/GenBank/DDBJ databases">
        <title>Genome sequencing and assembly of multiple isolates from the Colletotrichum gloeosporioides species complex.</title>
        <authorList>
            <person name="Gan P."/>
            <person name="Shirasu K."/>
        </authorList>
    </citation>
    <scope>NUCLEOTIDE SEQUENCE [LARGE SCALE GENOMIC DNA]</scope>
    <source>
        <strain evidence="1 2">Nara gc5</strain>
    </source>
</reference>
<dbReference type="OrthoDB" id="4846137at2759"/>
<keyword evidence="2" id="KW-1185">Reference proteome</keyword>
<comment type="caution">
    <text evidence="1">The sequence shown here is derived from an EMBL/GenBank/DDBJ whole genome shotgun (WGS) entry which is preliminary data.</text>
</comment>